<evidence type="ECO:0000256" key="1">
    <source>
        <dbReference type="SAM" id="Coils"/>
    </source>
</evidence>
<sequence>MKNQSKHTEALMELIAGLIATNPHQRGGFTWAMIAQPEVCKKLNISLATLRRIISQPPFRRQQARIDGTNYSLLRVAVPGEVVATKTPEHVGNIMKKIWREWLSYRLAMIIAQRDELTANDDKLNGIEKEVKQLKRLLHHKELNHAWGCFRNLAELWPEGHQVEIFKLVLRDWQSFMAGVKVEIWTRGNGVEKFFTFPSISVLREFYKPALELYVMEQQSKANNLSPELRQLSECIYVH</sequence>
<keyword evidence="1" id="KW-0175">Coiled coil</keyword>
<evidence type="ECO:0000313" key="3">
    <source>
        <dbReference type="Proteomes" id="UP000295238"/>
    </source>
</evidence>
<accession>A0A4R5UJI5</accession>
<feature type="coiled-coil region" evidence="1">
    <location>
        <begin position="117"/>
        <end position="144"/>
    </location>
</feature>
<organism evidence="2 3">
    <name type="scientific">Rhizobium deserti</name>
    <dbReference type="NCBI Taxonomy" id="2547961"/>
    <lineage>
        <taxon>Bacteria</taxon>
        <taxon>Pseudomonadati</taxon>
        <taxon>Pseudomonadota</taxon>
        <taxon>Alphaproteobacteria</taxon>
        <taxon>Hyphomicrobiales</taxon>
        <taxon>Rhizobiaceae</taxon>
        <taxon>Rhizobium/Agrobacterium group</taxon>
        <taxon>Rhizobium</taxon>
    </lineage>
</organism>
<comment type="caution">
    <text evidence="2">The sequence shown here is derived from an EMBL/GenBank/DDBJ whole genome shotgun (WGS) entry which is preliminary data.</text>
</comment>
<gene>
    <name evidence="2" type="ORF">E2F50_09010</name>
</gene>
<reference evidence="2 3" key="1">
    <citation type="submission" date="2019-03" db="EMBL/GenBank/DDBJ databases">
        <title>Rhizobium sp. nov., an bacterium isolated from biocrust in Mu Us Desert.</title>
        <authorList>
            <person name="Lixiong L."/>
        </authorList>
    </citation>
    <scope>NUCLEOTIDE SEQUENCE [LARGE SCALE GENOMIC DNA]</scope>
    <source>
        <strain evidence="2 3">SPY-1</strain>
    </source>
</reference>
<name>A0A4R5UJI5_9HYPH</name>
<dbReference type="Proteomes" id="UP000295238">
    <property type="component" value="Unassembled WGS sequence"/>
</dbReference>
<dbReference type="RefSeq" id="WP_133315800.1">
    <property type="nucleotide sequence ID" value="NZ_SMTL01000002.1"/>
</dbReference>
<dbReference type="OrthoDB" id="7874522at2"/>
<dbReference type="AlphaFoldDB" id="A0A4R5UJI5"/>
<dbReference type="EMBL" id="SMTL01000002">
    <property type="protein sequence ID" value="TDK37032.1"/>
    <property type="molecule type" value="Genomic_DNA"/>
</dbReference>
<protein>
    <submittedName>
        <fullName evidence="2">Uncharacterized protein</fullName>
    </submittedName>
</protein>
<evidence type="ECO:0000313" key="2">
    <source>
        <dbReference type="EMBL" id="TDK37032.1"/>
    </source>
</evidence>
<keyword evidence="3" id="KW-1185">Reference proteome</keyword>
<proteinExistence type="predicted"/>